<dbReference type="GO" id="GO:0006508">
    <property type="term" value="P:proteolysis"/>
    <property type="evidence" value="ECO:0007669"/>
    <property type="project" value="UniProtKB-KW"/>
</dbReference>
<dbReference type="GO" id="GO:0005886">
    <property type="term" value="C:plasma membrane"/>
    <property type="evidence" value="ECO:0007669"/>
    <property type="project" value="UniProtKB-SubCell"/>
</dbReference>
<comment type="similarity">
    <text evidence="3">Belongs to the peptidase M50B family.</text>
</comment>
<evidence type="ECO:0000256" key="13">
    <source>
        <dbReference type="SAM" id="Phobius"/>
    </source>
</evidence>
<dbReference type="PANTHER" id="PTHR35864">
    <property type="entry name" value="ZINC METALLOPROTEASE MJ0611-RELATED"/>
    <property type="match status" value="1"/>
</dbReference>
<dbReference type="Proteomes" id="UP000247591">
    <property type="component" value="Unassembled WGS sequence"/>
</dbReference>
<dbReference type="PANTHER" id="PTHR35864:SF1">
    <property type="entry name" value="ZINC METALLOPROTEASE YWHC-RELATED"/>
    <property type="match status" value="1"/>
</dbReference>
<dbReference type="InterPro" id="IPR052348">
    <property type="entry name" value="Metallopeptidase_M50B"/>
</dbReference>
<keyword evidence="8" id="KW-0378">Hydrolase</keyword>
<keyword evidence="5 14" id="KW-0645">Protease</keyword>
<evidence type="ECO:0000256" key="7">
    <source>
        <dbReference type="ARBA" id="ARBA00022723"/>
    </source>
</evidence>
<evidence type="ECO:0000256" key="2">
    <source>
        <dbReference type="ARBA" id="ARBA00004651"/>
    </source>
</evidence>
<sequence>MSAGTTRAVARAVRPGPVFLAVVAATVLGGVILWNSGGDRTAVAIIGALLMVIGGWVVSLCLHEFAHAVTAFKFGDHGAELRGYLTLNPLKYAHPGLSIALPLLFILLGGIGFPGGAVYVNQAGFTKAQRSIVSAAGPVTNIALAVILLGIVGSQDLYAVFGELNFWSALSMLAVLQITAALLNLLPIPGLDGYGIIEPYLSIETRRKVAPVGQYGFLIIFGLLLIPQLNRAFFDFVYSLFELGGADRALASWGWQLFVFWR</sequence>
<gene>
    <name evidence="14" type="ORF">DFR67_10258</name>
</gene>
<keyword evidence="6 13" id="KW-0812">Transmembrane</keyword>
<accession>A0A318RUA1</accession>
<comment type="subcellular location">
    <subcellularLocation>
        <location evidence="2">Cell membrane</location>
        <topology evidence="2">Multi-pass membrane protein</topology>
    </subcellularLocation>
</comment>
<feature type="transmembrane region" description="Helical" evidence="13">
    <location>
        <begin position="164"/>
        <end position="188"/>
    </location>
</feature>
<dbReference type="GO" id="GO:0046872">
    <property type="term" value="F:metal ion binding"/>
    <property type="evidence" value="ECO:0007669"/>
    <property type="project" value="UniProtKB-KW"/>
</dbReference>
<keyword evidence="10 13" id="KW-1133">Transmembrane helix</keyword>
<evidence type="ECO:0000256" key="9">
    <source>
        <dbReference type="ARBA" id="ARBA00022833"/>
    </source>
</evidence>
<dbReference type="GO" id="GO:0008237">
    <property type="term" value="F:metallopeptidase activity"/>
    <property type="evidence" value="ECO:0007669"/>
    <property type="project" value="UniProtKB-KW"/>
</dbReference>
<keyword evidence="7" id="KW-0479">Metal-binding</keyword>
<keyword evidence="12 13" id="KW-0472">Membrane</keyword>
<evidence type="ECO:0000256" key="1">
    <source>
        <dbReference type="ARBA" id="ARBA00001947"/>
    </source>
</evidence>
<evidence type="ECO:0000256" key="4">
    <source>
        <dbReference type="ARBA" id="ARBA00022475"/>
    </source>
</evidence>
<feature type="transmembrane region" description="Helical" evidence="13">
    <location>
        <begin position="132"/>
        <end position="152"/>
    </location>
</feature>
<keyword evidence="4" id="KW-1003">Cell membrane</keyword>
<evidence type="ECO:0000313" key="14">
    <source>
        <dbReference type="EMBL" id="PYE19920.1"/>
    </source>
</evidence>
<evidence type="ECO:0000256" key="12">
    <source>
        <dbReference type="ARBA" id="ARBA00023136"/>
    </source>
</evidence>
<keyword evidence="11" id="KW-0482">Metalloprotease</keyword>
<keyword evidence="15" id="KW-1185">Reference proteome</keyword>
<evidence type="ECO:0000256" key="3">
    <source>
        <dbReference type="ARBA" id="ARBA00007931"/>
    </source>
</evidence>
<evidence type="ECO:0000313" key="15">
    <source>
        <dbReference type="Proteomes" id="UP000247591"/>
    </source>
</evidence>
<evidence type="ECO:0000256" key="6">
    <source>
        <dbReference type="ARBA" id="ARBA00022692"/>
    </source>
</evidence>
<dbReference type="AlphaFoldDB" id="A0A318RUA1"/>
<comment type="cofactor">
    <cofactor evidence="1">
        <name>Zn(2+)</name>
        <dbReference type="ChEBI" id="CHEBI:29105"/>
    </cofactor>
</comment>
<feature type="transmembrane region" description="Helical" evidence="13">
    <location>
        <begin position="16"/>
        <end position="35"/>
    </location>
</feature>
<evidence type="ECO:0000256" key="11">
    <source>
        <dbReference type="ARBA" id="ARBA00023049"/>
    </source>
</evidence>
<comment type="caution">
    <text evidence="14">The sequence shown here is derived from an EMBL/GenBank/DDBJ whole genome shotgun (WGS) entry which is preliminary data.</text>
</comment>
<keyword evidence="9" id="KW-0862">Zinc</keyword>
<feature type="transmembrane region" description="Helical" evidence="13">
    <location>
        <begin position="42"/>
        <end position="66"/>
    </location>
</feature>
<evidence type="ECO:0000256" key="5">
    <source>
        <dbReference type="ARBA" id="ARBA00022670"/>
    </source>
</evidence>
<proteinExistence type="inferred from homology"/>
<organism evidence="14 15">
    <name type="scientific">Williamsia limnetica</name>
    <dbReference type="NCBI Taxonomy" id="882452"/>
    <lineage>
        <taxon>Bacteria</taxon>
        <taxon>Bacillati</taxon>
        <taxon>Actinomycetota</taxon>
        <taxon>Actinomycetes</taxon>
        <taxon>Mycobacteriales</taxon>
        <taxon>Nocardiaceae</taxon>
        <taxon>Williamsia</taxon>
    </lineage>
</organism>
<evidence type="ECO:0000256" key="10">
    <source>
        <dbReference type="ARBA" id="ARBA00022989"/>
    </source>
</evidence>
<feature type="transmembrane region" description="Helical" evidence="13">
    <location>
        <begin position="99"/>
        <end position="120"/>
    </location>
</feature>
<dbReference type="InterPro" id="IPR044537">
    <property type="entry name" value="Rip2-like"/>
</dbReference>
<reference evidence="14 15" key="1">
    <citation type="submission" date="2018-06" db="EMBL/GenBank/DDBJ databases">
        <title>Genomic Encyclopedia of Type Strains, Phase IV (KMG-IV): sequencing the most valuable type-strain genomes for metagenomic binning, comparative biology and taxonomic classification.</title>
        <authorList>
            <person name="Goeker M."/>
        </authorList>
    </citation>
    <scope>NUCLEOTIDE SEQUENCE [LARGE SCALE GENOMIC DNA]</scope>
    <source>
        <strain evidence="14 15">DSM 45521</strain>
    </source>
</reference>
<feature type="transmembrane region" description="Helical" evidence="13">
    <location>
        <begin position="209"/>
        <end position="229"/>
    </location>
</feature>
<dbReference type="CDD" id="cd06158">
    <property type="entry name" value="S2P-M50_like_1"/>
    <property type="match status" value="1"/>
</dbReference>
<dbReference type="OrthoDB" id="9800627at2"/>
<dbReference type="RefSeq" id="WP_110467968.1">
    <property type="nucleotide sequence ID" value="NZ_QJSP01000002.1"/>
</dbReference>
<dbReference type="EMBL" id="QJSP01000002">
    <property type="protein sequence ID" value="PYE19920.1"/>
    <property type="molecule type" value="Genomic_DNA"/>
</dbReference>
<protein>
    <submittedName>
        <fullName evidence="14">Zn-dependent protease</fullName>
    </submittedName>
</protein>
<evidence type="ECO:0000256" key="8">
    <source>
        <dbReference type="ARBA" id="ARBA00022801"/>
    </source>
</evidence>
<name>A0A318RUA1_WILLI</name>